<dbReference type="GO" id="GO:0032991">
    <property type="term" value="C:protein-containing complex"/>
    <property type="evidence" value="ECO:0007669"/>
    <property type="project" value="TreeGrafter"/>
</dbReference>
<dbReference type="SUPFAM" id="SSF57362">
    <property type="entry name" value="BPTI-like"/>
    <property type="match status" value="1"/>
</dbReference>
<dbReference type="GO" id="GO:0004867">
    <property type="term" value="F:serine-type endopeptidase inhibitor activity"/>
    <property type="evidence" value="ECO:0007669"/>
    <property type="project" value="InterPro"/>
</dbReference>
<feature type="signal peptide" evidence="13">
    <location>
        <begin position="1"/>
        <end position="21"/>
    </location>
</feature>
<feature type="domain" description="EGF-like" evidence="14">
    <location>
        <begin position="93"/>
        <end position="133"/>
    </location>
</feature>
<dbReference type="Pfam" id="PF12661">
    <property type="entry name" value="hEGF"/>
    <property type="match status" value="1"/>
</dbReference>
<feature type="disulfide bond" evidence="12">
    <location>
        <begin position="229"/>
        <end position="238"/>
    </location>
</feature>
<dbReference type="GO" id="GO:0005509">
    <property type="term" value="F:calcium ion binding"/>
    <property type="evidence" value="ECO:0007669"/>
    <property type="project" value="InterPro"/>
</dbReference>
<dbReference type="Proteomes" id="UP000663879">
    <property type="component" value="Unassembled WGS sequence"/>
</dbReference>
<feature type="disulfide bond" evidence="12">
    <location>
        <begin position="820"/>
        <end position="829"/>
    </location>
</feature>
<dbReference type="PROSITE" id="PS00280">
    <property type="entry name" value="BPTI_KUNITZ_1"/>
    <property type="match status" value="1"/>
</dbReference>
<dbReference type="GO" id="GO:0045197">
    <property type="term" value="P:establishment or maintenance of epithelial cell apical/basal polarity"/>
    <property type="evidence" value="ECO:0007669"/>
    <property type="project" value="TreeGrafter"/>
</dbReference>
<evidence type="ECO:0000313" key="17">
    <source>
        <dbReference type="Proteomes" id="UP000663879"/>
    </source>
</evidence>
<dbReference type="PROSITE" id="PS01186">
    <property type="entry name" value="EGF_2"/>
    <property type="match status" value="4"/>
</dbReference>
<feature type="domain" description="EGF-like" evidence="14">
    <location>
        <begin position="305"/>
        <end position="346"/>
    </location>
</feature>
<dbReference type="SMART" id="SM00179">
    <property type="entry name" value="EGF_CA"/>
    <property type="match status" value="7"/>
</dbReference>
<evidence type="ECO:0000256" key="12">
    <source>
        <dbReference type="PROSITE-ProRule" id="PRU00076"/>
    </source>
</evidence>
<feature type="disulfide bond" evidence="12">
    <location>
        <begin position="65"/>
        <end position="74"/>
    </location>
</feature>
<evidence type="ECO:0000256" key="13">
    <source>
        <dbReference type="SAM" id="SignalP"/>
    </source>
</evidence>
<keyword evidence="7" id="KW-0106">Calcium</keyword>
<dbReference type="InterPro" id="IPR002223">
    <property type="entry name" value="Kunitz_BPTI"/>
</dbReference>
<dbReference type="FunFam" id="2.10.25.10:FF:000012">
    <property type="entry name" value="Delta-like protein"/>
    <property type="match status" value="1"/>
</dbReference>
<evidence type="ECO:0000256" key="4">
    <source>
        <dbReference type="ARBA" id="ARBA00022692"/>
    </source>
</evidence>
<dbReference type="GO" id="GO:0007157">
    <property type="term" value="P:heterophilic cell-cell adhesion via plasma membrane cell adhesion molecules"/>
    <property type="evidence" value="ECO:0007669"/>
    <property type="project" value="TreeGrafter"/>
</dbReference>
<feature type="chain" id="PRO_5032414696" evidence="13">
    <location>
        <begin position="22"/>
        <end position="887"/>
    </location>
</feature>
<dbReference type="PROSITE" id="PS50279">
    <property type="entry name" value="BPTI_KUNITZ_2"/>
    <property type="match status" value="1"/>
</dbReference>
<feature type="domain" description="EGF-like" evidence="14">
    <location>
        <begin position="558"/>
        <end position="594"/>
    </location>
</feature>
<comment type="caution">
    <text evidence="12">Lacks conserved residue(s) required for the propagation of feature annotation.</text>
</comment>
<evidence type="ECO:0000256" key="11">
    <source>
        <dbReference type="ARBA" id="ARBA00023180"/>
    </source>
</evidence>
<evidence type="ECO:0000256" key="9">
    <source>
        <dbReference type="ARBA" id="ARBA00023136"/>
    </source>
</evidence>
<feature type="disulfide bond" evidence="12">
    <location>
        <begin position="528"/>
        <end position="537"/>
    </location>
</feature>
<dbReference type="PROSITE" id="PS00022">
    <property type="entry name" value="EGF_1"/>
    <property type="match status" value="16"/>
</dbReference>
<feature type="domain" description="EGF-like" evidence="14">
    <location>
        <begin position="38"/>
        <end position="75"/>
    </location>
</feature>
<dbReference type="CDD" id="cd00109">
    <property type="entry name" value="Kunitz-type"/>
    <property type="match status" value="1"/>
</dbReference>
<protein>
    <submittedName>
        <fullName evidence="16">Uncharacterized protein</fullName>
    </submittedName>
</protein>
<evidence type="ECO:0000256" key="1">
    <source>
        <dbReference type="ARBA" id="ARBA00004251"/>
    </source>
</evidence>
<dbReference type="FunFam" id="2.10.25.10:FF:000118">
    <property type="entry name" value="protein delta homolog 2"/>
    <property type="match status" value="1"/>
</dbReference>
<evidence type="ECO:0000256" key="3">
    <source>
        <dbReference type="ARBA" id="ARBA00022536"/>
    </source>
</evidence>
<feature type="domain" description="EGF-like" evidence="14">
    <location>
        <begin position="697"/>
        <end position="734"/>
    </location>
</feature>
<evidence type="ECO:0000256" key="2">
    <source>
        <dbReference type="ARBA" id="ARBA00022475"/>
    </source>
</evidence>
<keyword evidence="6" id="KW-0677">Repeat</keyword>
<organism evidence="16 17">
    <name type="scientific">Brachionus calyciflorus</name>
    <dbReference type="NCBI Taxonomy" id="104777"/>
    <lineage>
        <taxon>Eukaryota</taxon>
        <taxon>Metazoa</taxon>
        <taxon>Spiralia</taxon>
        <taxon>Gnathifera</taxon>
        <taxon>Rotifera</taxon>
        <taxon>Eurotatoria</taxon>
        <taxon>Monogononta</taxon>
        <taxon>Pseudotrocha</taxon>
        <taxon>Ploima</taxon>
        <taxon>Brachionidae</taxon>
        <taxon>Brachionus</taxon>
    </lineage>
</organism>
<evidence type="ECO:0000256" key="10">
    <source>
        <dbReference type="ARBA" id="ARBA00023157"/>
    </source>
</evidence>
<dbReference type="InterPro" id="IPR001881">
    <property type="entry name" value="EGF-like_Ca-bd_dom"/>
</dbReference>
<dbReference type="InterPro" id="IPR000152">
    <property type="entry name" value="EGF-type_Asp/Asn_hydroxyl_site"/>
</dbReference>
<feature type="domain" description="EGF-like" evidence="14">
    <location>
        <begin position="141"/>
        <end position="179"/>
    </location>
</feature>
<feature type="disulfide bond" evidence="12">
    <location>
        <begin position="724"/>
        <end position="733"/>
    </location>
</feature>
<keyword evidence="5 13" id="KW-0732">Signal</keyword>
<dbReference type="PRINTS" id="PR00759">
    <property type="entry name" value="BASICPTASE"/>
</dbReference>
<feature type="disulfide bond" evidence="12">
    <location>
        <begin position="584"/>
        <end position="593"/>
    </location>
</feature>
<keyword evidence="17" id="KW-1185">Reference proteome</keyword>
<dbReference type="InterPro" id="IPR000742">
    <property type="entry name" value="EGF"/>
</dbReference>
<dbReference type="PRINTS" id="PR00010">
    <property type="entry name" value="EGFBLOOD"/>
</dbReference>
<dbReference type="GO" id="GO:0005886">
    <property type="term" value="C:plasma membrane"/>
    <property type="evidence" value="ECO:0007669"/>
    <property type="project" value="UniProtKB-SubCell"/>
</dbReference>
<keyword evidence="8" id="KW-1133">Transmembrane helix</keyword>
<accession>A0A814HD72</accession>
<dbReference type="FunFam" id="2.10.25.10:FF:000391">
    <property type="entry name" value="Weary, isoform C"/>
    <property type="match status" value="1"/>
</dbReference>
<sequence>MKKVWFNLALLIIALVHRSTAQSNGCYTCNNNNNQQQQVNPCSPNPCYNYGICSSNDGVTFKCTCSPNYAGVRCENPVQNNNPCPSNLCGQQNTNPCANNPCQNGGTCLSNGPNSNPSYFCQCPINFTGTKCEIYVAPPAPVNPCQNNPCQNGGTCRNTNQNNLFYCQCPPSFTGIKCDIYIPPPTTTTTTTTTTRSAPNPCLSNPCAQGSTCLYNIQNVNSPIFMCICPPNMQGKLCNEPKNPCPSNTCGQTNNQCQNGGTYRNGYCVCPVQYTGSKCEILVQQNPCQNPSICGGGNNNNNQQNNQVCSNNPCQNGGTCIPINNQNANPPFACVCNKAFTGLRCEIFLAGTTTVRPTQPPNPCFPNPCQNGRCLPMTQPNSVQFVCICDQNFSGTTCNQYNPPTTQAPPNPCLSSPCQNGGSCVTLNIPGVQQYACLCNRDYTGKRCETQLNTCQCFNGGNCRNNVCICPVQYTGSKCEILVQQNPCQNPSICGGNQQTNPCSNSPCQNGGICEKNSYSSQGFICLCPSSHSGTRCELSAQQQSPCGNPNICGNKQPNDPCSNNPCKNGATCRSNGFSYQCDCVVGFVGNQCETRQLINLCATNTCYNGGTCETQRRDQDQYTVVCFCPPEYTGSRCQISVPALTTRQPNVPLPCQCMNDGVCNSGSCQCQPNFYGSRCEFQNNYQVTTLAPVTPQEVKCPNKLCINGRCAEAPQGNGFYCICNYGWTGTRCTIRNFCQTQSAQCKNGGICLNDENSYSCKCQPGYEGTNCENKKNEQVQILNPCGQNPCGNQNLGTSLNPCQNGGSSYSKNGNQMCQCPRGYIGLKCEVDICKQPILNGPCKQSVARYHYNSQTKSCETFHYSGCGGNENNFGTLESCNFNCLGH</sequence>
<feature type="disulfide bond" evidence="12">
    <location>
        <begin position="629"/>
        <end position="638"/>
    </location>
</feature>
<dbReference type="SUPFAM" id="SSF57196">
    <property type="entry name" value="EGF/Laminin"/>
    <property type="match status" value="13"/>
</dbReference>
<feature type="domain" description="EGF-like" evidence="14">
    <location>
        <begin position="499"/>
        <end position="538"/>
    </location>
</feature>
<comment type="subcellular location">
    <subcellularLocation>
        <location evidence="1">Cell membrane</location>
        <topology evidence="1">Single-pass type I membrane protein</topology>
    </subcellularLocation>
</comment>
<dbReference type="OrthoDB" id="10040561at2759"/>
<reference evidence="16" key="1">
    <citation type="submission" date="2021-02" db="EMBL/GenBank/DDBJ databases">
        <authorList>
            <person name="Nowell W R."/>
        </authorList>
    </citation>
    <scope>NUCLEOTIDE SEQUENCE</scope>
    <source>
        <strain evidence="16">Ploen Becks lab</strain>
    </source>
</reference>
<evidence type="ECO:0000313" key="16">
    <source>
        <dbReference type="EMBL" id="CAF1007907.1"/>
    </source>
</evidence>
<dbReference type="PANTHER" id="PTHR24049:SF22">
    <property type="entry name" value="DROSOPHILA CRUMBS HOMOLOG"/>
    <property type="match status" value="1"/>
</dbReference>
<feature type="domain" description="EGF-like" evidence="14">
    <location>
        <begin position="793"/>
        <end position="830"/>
    </location>
</feature>
<keyword evidence="4" id="KW-0812">Transmembrane</keyword>
<dbReference type="PROSITE" id="PS50026">
    <property type="entry name" value="EGF_3"/>
    <property type="match status" value="14"/>
</dbReference>
<feature type="disulfide bond" evidence="12">
    <location>
        <begin position="439"/>
        <end position="448"/>
    </location>
</feature>
<dbReference type="PROSITE" id="PS00010">
    <property type="entry name" value="ASX_HYDROXYL"/>
    <property type="match status" value="1"/>
</dbReference>
<dbReference type="AlphaFoldDB" id="A0A814HD72"/>
<dbReference type="InterPro" id="IPR013032">
    <property type="entry name" value="EGF-like_CS"/>
</dbReference>
<feature type="disulfide bond" evidence="12">
    <location>
        <begin position="763"/>
        <end position="772"/>
    </location>
</feature>
<comment type="caution">
    <text evidence="16">The sequence shown here is derived from an EMBL/GenBank/DDBJ whole genome shotgun (WGS) entry which is preliminary data.</text>
</comment>
<feature type="domain" description="EGF-like" evidence="14">
    <location>
        <begin position="241"/>
        <end position="280"/>
    </location>
</feature>
<evidence type="ECO:0000256" key="8">
    <source>
        <dbReference type="ARBA" id="ARBA00022989"/>
    </source>
</evidence>
<evidence type="ECO:0000259" key="15">
    <source>
        <dbReference type="PROSITE" id="PS50279"/>
    </source>
</evidence>
<evidence type="ECO:0000256" key="7">
    <source>
        <dbReference type="ARBA" id="ARBA00022837"/>
    </source>
</evidence>
<dbReference type="GO" id="GO:0007154">
    <property type="term" value="P:cell communication"/>
    <property type="evidence" value="ECO:0007669"/>
    <property type="project" value="UniProtKB-ARBA"/>
</dbReference>
<dbReference type="InterPro" id="IPR051022">
    <property type="entry name" value="Notch_Cell-Fate_Det"/>
</dbReference>
<dbReference type="InterPro" id="IPR036880">
    <property type="entry name" value="Kunitz_BPTI_sf"/>
</dbReference>
<feature type="domain" description="EGF-like" evidence="14">
    <location>
        <begin position="360"/>
        <end position="399"/>
    </location>
</feature>
<dbReference type="GO" id="GO:0023052">
    <property type="term" value="P:signaling"/>
    <property type="evidence" value="ECO:0007669"/>
    <property type="project" value="UniProtKB-ARBA"/>
</dbReference>
<evidence type="ECO:0000256" key="6">
    <source>
        <dbReference type="ARBA" id="ARBA00022737"/>
    </source>
</evidence>
<keyword evidence="11" id="KW-0325">Glycoprotein</keyword>
<dbReference type="Gene3D" id="2.10.25.10">
    <property type="entry name" value="Laminin"/>
    <property type="match status" value="13"/>
</dbReference>
<evidence type="ECO:0000256" key="5">
    <source>
        <dbReference type="ARBA" id="ARBA00022729"/>
    </source>
</evidence>
<keyword evidence="2" id="KW-1003">Cell membrane</keyword>
<feature type="disulfide bond" evidence="12">
    <location>
        <begin position="169"/>
        <end position="178"/>
    </location>
</feature>
<feature type="domain" description="BPTI/Kunitz inhibitor" evidence="15">
    <location>
        <begin position="834"/>
        <end position="884"/>
    </location>
</feature>
<dbReference type="Pfam" id="PF00008">
    <property type="entry name" value="EGF"/>
    <property type="match status" value="5"/>
</dbReference>
<feature type="disulfide bond" evidence="12">
    <location>
        <begin position="123"/>
        <end position="132"/>
    </location>
</feature>
<gene>
    <name evidence="16" type="ORF">OXX778_LOCUS16745</name>
</gene>
<feature type="domain" description="EGF-like" evidence="14">
    <location>
        <begin position="735"/>
        <end position="773"/>
    </location>
</feature>
<feature type="domain" description="EGF-like" evidence="14">
    <location>
        <begin position="409"/>
        <end position="449"/>
    </location>
</feature>
<keyword evidence="10 12" id="KW-1015">Disulfide bond</keyword>
<feature type="disulfide bond" evidence="12">
    <location>
        <begin position="336"/>
        <end position="345"/>
    </location>
</feature>
<feature type="domain" description="EGF-like" evidence="14">
    <location>
        <begin position="598"/>
        <end position="639"/>
    </location>
</feature>
<name>A0A814HD72_9BILA</name>
<feature type="disulfide bond" evidence="12">
    <location>
        <begin position="150"/>
        <end position="167"/>
    </location>
</feature>
<dbReference type="SMART" id="SM00181">
    <property type="entry name" value="EGF"/>
    <property type="match status" value="15"/>
</dbReference>
<dbReference type="InterPro" id="IPR020901">
    <property type="entry name" value="Prtase_inh_Kunz-CS"/>
</dbReference>
<feature type="disulfide bond" evidence="12">
    <location>
        <begin position="701"/>
        <end position="711"/>
    </location>
</feature>
<dbReference type="PANTHER" id="PTHR24049">
    <property type="entry name" value="CRUMBS FAMILY MEMBER"/>
    <property type="match status" value="1"/>
</dbReference>
<dbReference type="SMART" id="SM00131">
    <property type="entry name" value="KU"/>
    <property type="match status" value="1"/>
</dbReference>
<keyword evidence="9" id="KW-0472">Membrane</keyword>
<feature type="domain" description="EGF-like" evidence="14">
    <location>
        <begin position="198"/>
        <end position="239"/>
    </location>
</feature>
<feature type="disulfide bond" evidence="12">
    <location>
        <begin position="270"/>
        <end position="279"/>
    </location>
</feature>
<evidence type="ECO:0000259" key="14">
    <source>
        <dbReference type="PROSITE" id="PS50026"/>
    </source>
</evidence>
<proteinExistence type="predicted"/>
<feature type="disulfide bond" evidence="12">
    <location>
        <begin position="389"/>
        <end position="398"/>
    </location>
</feature>
<feature type="disulfide bond" evidence="12">
    <location>
        <begin position="364"/>
        <end position="374"/>
    </location>
</feature>
<keyword evidence="3 12" id="KW-0245">EGF-like domain</keyword>
<dbReference type="CDD" id="cd00054">
    <property type="entry name" value="EGF_CA"/>
    <property type="match status" value="4"/>
</dbReference>
<dbReference type="EMBL" id="CAJNOC010004058">
    <property type="protein sequence ID" value="CAF1007907.1"/>
    <property type="molecule type" value="Genomic_DNA"/>
</dbReference>